<dbReference type="Gene3D" id="1.10.260.40">
    <property type="entry name" value="lambda repressor-like DNA-binding domains"/>
    <property type="match status" value="1"/>
</dbReference>
<dbReference type="Pfam" id="PF00440">
    <property type="entry name" value="TetR_N"/>
    <property type="match status" value="1"/>
</dbReference>
<sequence>MTNHEAATAGAAVRRQRLLHGMTLRELASRLEVSAATVSALENDRTGISVDRMRRIAEVLDVPVAALVAGAAPVVAHPAPAIPAEPTVATPTGHWRDFAPLPIDGVLAGAIRAFVAIGYHGASMRSIAELANMSVPGVYHHYPSKQDLLVRVFDLTMTDLIWRVEQARDEGTDPVSRVALFVEALALYHARRNDLAFIGASEMRSLEPASYRRIAQLRTYVQDLLDGQIAEAISAGGLSVSHPDDAGKAIATMCTSLAQWFHPDGPTTPEQIAREYSRFALGLLGHRPG</sequence>
<dbReference type="PROSITE" id="PS50943">
    <property type="entry name" value="HTH_CROC1"/>
    <property type="match status" value="1"/>
</dbReference>
<dbReference type="SUPFAM" id="SSF48498">
    <property type="entry name" value="Tetracyclin repressor-like, C-terminal domain"/>
    <property type="match status" value="1"/>
</dbReference>
<dbReference type="SMART" id="SM00530">
    <property type="entry name" value="HTH_XRE"/>
    <property type="match status" value="1"/>
</dbReference>
<dbReference type="PROSITE" id="PS50977">
    <property type="entry name" value="HTH_TETR_2"/>
    <property type="match status" value="1"/>
</dbReference>
<protein>
    <recommendedName>
        <fullName evidence="7">TetR family transcriptional regulator</fullName>
    </recommendedName>
</protein>
<proteinExistence type="predicted"/>
<dbReference type="PRINTS" id="PR00455">
    <property type="entry name" value="HTHTETR"/>
</dbReference>
<dbReference type="PANTHER" id="PTHR30055">
    <property type="entry name" value="HTH-TYPE TRANSCRIPTIONAL REGULATOR RUTR"/>
    <property type="match status" value="1"/>
</dbReference>
<comment type="caution">
    <text evidence="5">The sequence shown here is derived from an EMBL/GenBank/DDBJ whole genome shotgun (WGS) entry which is preliminary data.</text>
</comment>
<evidence type="ECO:0000259" key="4">
    <source>
        <dbReference type="PROSITE" id="PS50977"/>
    </source>
</evidence>
<dbReference type="Gene3D" id="1.10.357.10">
    <property type="entry name" value="Tetracycline Repressor, domain 2"/>
    <property type="match status" value="1"/>
</dbReference>
<dbReference type="InterPro" id="IPR036271">
    <property type="entry name" value="Tet_transcr_reg_TetR-rel_C_sf"/>
</dbReference>
<feature type="DNA-binding region" description="H-T-H motif" evidence="2">
    <location>
        <begin position="123"/>
        <end position="142"/>
    </location>
</feature>
<reference evidence="5 6" key="1">
    <citation type="journal article" date="2019" name="Int. J. Syst. Evol. Microbiol.">
        <title>The Global Catalogue of Microorganisms (GCM) 10K type strain sequencing project: providing services to taxonomists for standard genome sequencing and annotation.</title>
        <authorList>
            <consortium name="The Broad Institute Genomics Platform"/>
            <consortium name="The Broad Institute Genome Sequencing Center for Infectious Disease"/>
            <person name="Wu L."/>
            <person name="Ma J."/>
        </authorList>
    </citation>
    <scope>NUCLEOTIDE SEQUENCE [LARGE SCALE GENOMIC DNA]</scope>
    <source>
        <strain evidence="5 6">JCM 16022</strain>
    </source>
</reference>
<feature type="domain" description="HTH cro/C1-type" evidence="3">
    <location>
        <begin position="13"/>
        <end position="67"/>
    </location>
</feature>
<evidence type="ECO:0000259" key="3">
    <source>
        <dbReference type="PROSITE" id="PS50943"/>
    </source>
</evidence>
<dbReference type="RefSeq" id="WP_344153289.1">
    <property type="nucleotide sequence ID" value="NZ_BAAAQR010000008.1"/>
</dbReference>
<feature type="domain" description="HTH tetR-type" evidence="4">
    <location>
        <begin position="100"/>
        <end position="160"/>
    </location>
</feature>
<dbReference type="Pfam" id="PF01381">
    <property type="entry name" value="HTH_3"/>
    <property type="match status" value="1"/>
</dbReference>
<dbReference type="CDD" id="cd00093">
    <property type="entry name" value="HTH_XRE"/>
    <property type="match status" value="1"/>
</dbReference>
<gene>
    <name evidence="5" type="ORF">GCM10009844_28300</name>
</gene>
<organism evidence="5 6">
    <name type="scientific">Nocardioides koreensis</name>
    <dbReference type="NCBI Taxonomy" id="433651"/>
    <lineage>
        <taxon>Bacteria</taxon>
        <taxon>Bacillati</taxon>
        <taxon>Actinomycetota</taxon>
        <taxon>Actinomycetes</taxon>
        <taxon>Propionibacteriales</taxon>
        <taxon>Nocardioidaceae</taxon>
        <taxon>Nocardioides</taxon>
    </lineage>
</organism>
<dbReference type="InterPro" id="IPR001647">
    <property type="entry name" value="HTH_TetR"/>
</dbReference>
<keyword evidence="6" id="KW-1185">Reference proteome</keyword>
<evidence type="ECO:0000313" key="5">
    <source>
        <dbReference type="EMBL" id="GAA2149064.1"/>
    </source>
</evidence>
<dbReference type="InterPro" id="IPR009057">
    <property type="entry name" value="Homeodomain-like_sf"/>
</dbReference>
<evidence type="ECO:0000256" key="2">
    <source>
        <dbReference type="PROSITE-ProRule" id="PRU00335"/>
    </source>
</evidence>
<dbReference type="Proteomes" id="UP001501771">
    <property type="component" value="Unassembled WGS sequence"/>
</dbReference>
<dbReference type="InterPro" id="IPR010982">
    <property type="entry name" value="Lambda_DNA-bd_dom_sf"/>
</dbReference>
<dbReference type="PANTHER" id="PTHR30055:SF237">
    <property type="entry name" value="TRANSCRIPTIONAL REPRESSOR MCE3R"/>
    <property type="match status" value="1"/>
</dbReference>
<evidence type="ECO:0008006" key="7">
    <source>
        <dbReference type="Google" id="ProtNLM"/>
    </source>
</evidence>
<dbReference type="SUPFAM" id="SSF47413">
    <property type="entry name" value="lambda repressor-like DNA-binding domains"/>
    <property type="match status" value="1"/>
</dbReference>
<name>A0ABN2ZWJ7_9ACTN</name>
<dbReference type="SUPFAM" id="SSF46689">
    <property type="entry name" value="Homeodomain-like"/>
    <property type="match status" value="1"/>
</dbReference>
<dbReference type="InterPro" id="IPR050109">
    <property type="entry name" value="HTH-type_TetR-like_transc_reg"/>
</dbReference>
<dbReference type="InterPro" id="IPR001387">
    <property type="entry name" value="Cro/C1-type_HTH"/>
</dbReference>
<evidence type="ECO:0000313" key="6">
    <source>
        <dbReference type="Proteomes" id="UP001501771"/>
    </source>
</evidence>
<dbReference type="Pfam" id="PF17932">
    <property type="entry name" value="TetR_C_24"/>
    <property type="match status" value="1"/>
</dbReference>
<evidence type="ECO:0000256" key="1">
    <source>
        <dbReference type="ARBA" id="ARBA00023125"/>
    </source>
</evidence>
<accession>A0ABN2ZWJ7</accession>
<dbReference type="InterPro" id="IPR041490">
    <property type="entry name" value="KstR2_TetR_C"/>
</dbReference>
<dbReference type="EMBL" id="BAAAQR010000008">
    <property type="protein sequence ID" value="GAA2149064.1"/>
    <property type="molecule type" value="Genomic_DNA"/>
</dbReference>
<keyword evidence="1 2" id="KW-0238">DNA-binding</keyword>